<dbReference type="EMBL" id="JBBKZT010000015">
    <property type="protein sequence ID" value="MEJ8850470.1"/>
    <property type="molecule type" value="Genomic_DNA"/>
</dbReference>
<sequence>MRAGRSIAKYGPPEHVGPPVVERACEPMSLAAVGRAMNLSRERVRQLEVSALAKCRSVLEAHGLGIDDLLDPTGGGFGVSRRRIHRSD</sequence>
<dbReference type="Pfam" id="PF04545">
    <property type="entry name" value="Sigma70_r4"/>
    <property type="match status" value="1"/>
</dbReference>
<organism evidence="2 3">
    <name type="scientific">Variovorax rhizosphaerae</name>
    <dbReference type="NCBI Taxonomy" id="1836200"/>
    <lineage>
        <taxon>Bacteria</taxon>
        <taxon>Pseudomonadati</taxon>
        <taxon>Pseudomonadota</taxon>
        <taxon>Betaproteobacteria</taxon>
        <taxon>Burkholderiales</taxon>
        <taxon>Comamonadaceae</taxon>
        <taxon>Variovorax</taxon>
    </lineage>
</organism>
<dbReference type="InterPro" id="IPR013324">
    <property type="entry name" value="RNA_pol_sigma_r3/r4-like"/>
</dbReference>
<dbReference type="RefSeq" id="WP_340345821.1">
    <property type="nucleotide sequence ID" value="NZ_JBBKZT010000015.1"/>
</dbReference>
<reference evidence="2 3" key="1">
    <citation type="submission" date="2024-03" db="EMBL/GenBank/DDBJ databases">
        <title>Novel species of the genus Variovorax.</title>
        <authorList>
            <person name="Liu Q."/>
            <person name="Xin Y.-H."/>
        </authorList>
    </citation>
    <scope>NUCLEOTIDE SEQUENCE [LARGE SCALE GENOMIC DNA]</scope>
    <source>
        <strain evidence="2 3">KACC 18900</strain>
    </source>
</reference>
<dbReference type="Gene3D" id="1.10.10.10">
    <property type="entry name" value="Winged helix-like DNA-binding domain superfamily/Winged helix DNA-binding domain"/>
    <property type="match status" value="1"/>
</dbReference>
<evidence type="ECO:0000313" key="3">
    <source>
        <dbReference type="Proteomes" id="UP001385892"/>
    </source>
</evidence>
<name>A0ABU8WSE9_9BURK</name>
<feature type="domain" description="RNA polymerase sigma-70 region 4" evidence="1">
    <location>
        <begin position="25"/>
        <end position="56"/>
    </location>
</feature>
<dbReference type="InterPro" id="IPR000943">
    <property type="entry name" value="RNA_pol_sigma70"/>
</dbReference>
<dbReference type="InterPro" id="IPR036388">
    <property type="entry name" value="WH-like_DNA-bd_sf"/>
</dbReference>
<gene>
    <name evidence="2" type="ORF">WKW82_27790</name>
</gene>
<protein>
    <submittedName>
        <fullName evidence="2">Sigma factor-like helix-turn-helix DNA-binding protein</fullName>
    </submittedName>
</protein>
<dbReference type="SUPFAM" id="SSF88659">
    <property type="entry name" value="Sigma3 and sigma4 domains of RNA polymerase sigma factors"/>
    <property type="match status" value="1"/>
</dbReference>
<keyword evidence="3" id="KW-1185">Reference proteome</keyword>
<accession>A0ABU8WSE9</accession>
<evidence type="ECO:0000259" key="1">
    <source>
        <dbReference type="Pfam" id="PF04545"/>
    </source>
</evidence>
<dbReference type="InterPro" id="IPR007630">
    <property type="entry name" value="RNA_pol_sigma70_r4"/>
</dbReference>
<dbReference type="Proteomes" id="UP001385892">
    <property type="component" value="Unassembled WGS sequence"/>
</dbReference>
<dbReference type="PRINTS" id="PR00046">
    <property type="entry name" value="SIGMA70FCT"/>
</dbReference>
<comment type="caution">
    <text evidence="2">The sequence shown here is derived from an EMBL/GenBank/DDBJ whole genome shotgun (WGS) entry which is preliminary data.</text>
</comment>
<evidence type="ECO:0000313" key="2">
    <source>
        <dbReference type="EMBL" id="MEJ8850470.1"/>
    </source>
</evidence>
<proteinExistence type="predicted"/>